<comment type="caution">
    <text evidence="2">The sequence shown here is derived from an EMBL/GenBank/DDBJ whole genome shotgun (WGS) entry which is preliminary data.</text>
</comment>
<gene>
    <name evidence="2" type="ORF">JCM19294_1763</name>
</gene>
<protein>
    <submittedName>
        <fullName evidence="2">Glycosyl transferase family protein</fullName>
    </submittedName>
</protein>
<dbReference type="EMBL" id="BBML01000002">
    <property type="protein sequence ID" value="GAK96250.1"/>
    <property type="molecule type" value="Genomic_DNA"/>
</dbReference>
<dbReference type="Pfam" id="PF00535">
    <property type="entry name" value="Glycos_transf_2"/>
    <property type="match status" value="1"/>
</dbReference>
<keyword evidence="2" id="KW-0808">Transferase</keyword>
<dbReference type="RefSeq" id="WP_042277438.1">
    <property type="nucleotide sequence ID" value="NZ_BBML01000002.1"/>
</dbReference>
<proteinExistence type="predicted"/>
<dbReference type="AlphaFoldDB" id="A0A090PZP3"/>
<dbReference type="GO" id="GO:0016740">
    <property type="term" value="F:transferase activity"/>
    <property type="evidence" value="ECO:0007669"/>
    <property type="project" value="UniProtKB-KW"/>
</dbReference>
<organism evidence="2 3">
    <name type="scientific">Nonlabens tegetincola</name>
    <dbReference type="NCBI Taxonomy" id="323273"/>
    <lineage>
        <taxon>Bacteria</taxon>
        <taxon>Pseudomonadati</taxon>
        <taxon>Bacteroidota</taxon>
        <taxon>Flavobacteriia</taxon>
        <taxon>Flavobacteriales</taxon>
        <taxon>Flavobacteriaceae</taxon>
        <taxon>Nonlabens</taxon>
    </lineage>
</organism>
<dbReference type="Gene3D" id="3.90.550.10">
    <property type="entry name" value="Spore Coat Polysaccharide Biosynthesis Protein SpsA, Chain A"/>
    <property type="match status" value="1"/>
</dbReference>
<dbReference type="InterPro" id="IPR001173">
    <property type="entry name" value="Glyco_trans_2-like"/>
</dbReference>
<reference evidence="2" key="1">
    <citation type="journal article" date="2014" name="Genome Announc.">
        <title>Draft Genome Sequences of Marine Flavobacterium Nonlabens Strains NR17, NR24, NR27, NR32, NR33, and Ara13.</title>
        <authorList>
            <person name="Nakanishi M."/>
            <person name="Meirelles P."/>
            <person name="Suzuki R."/>
            <person name="Takatani N."/>
            <person name="Mino S."/>
            <person name="Suda W."/>
            <person name="Oshima K."/>
            <person name="Hattori M."/>
            <person name="Ohkuma M."/>
            <person name="Hosokawa M."/>
            <person name="Miyashita K."/>
            <person name="Thompson F.L."/>
            <person name="Niwa A."/>
            <person name="Sawabe T."/>
            <person name="Sawabe T."/>
        </authorList>
    </citation>
    <scope>NUCLEOTIDE SEQUENCE [LARGE SCALE GENOMIC DNA]</scope>
    <source>
        <strain evidence="2">JCM 19294</strain>
    </source>
</reference>
<keyword evidence="3" id="KW-1185">Reference proteome</keyword>
<sequence length="286" mass="33117">MKITIGIPTFNDDPNRLIDQLVRYYSNDIHEIIIYNDASTIPINVSCHKLVTYLNGIQNIGDVESRRKIAEAATTDWVLFIDADIQIPTINFTSSFLVHLEEFELVYATVTYQETLNNPNHSLRWKYGISREQRKPSNNYEIYKYFVSACFIIQKKQFLDISKNVPKGYGLDIWLAKRFKEEQIKIKHASTRIIHLGLEENTIFYNKSIEGIKNTALQYKNGQLDGASRPVIALYERINSLGLSSVFTSVVTIFKPRLEQNILGKNPNLRFFDILKLYHFIKSIKA</sequence>
<dbReference type="SUPFAM" id="SSF53448">
    <property type="entry name" value="Nucleotide-diphospho-sugar transferases"/>
    <property type="match status" value="1"/>
</dbReference>
<dbReference type="STRING" id="319236.BST91_08910"/>
<dbReference type="Proteomes" id="UP000029221">
    <property type="component" value="Unassembled WGS sequence"/>
</dbReference>
<name>A0A090PZP3_9FLAO</name>
<dbReference type="eggNOG" id="COG1216">
    <property type="taxonomic scope" value="Bacteria"/>
</dbReference>
<evidence type="ECO:0000259" key="1">
    <source>
        <dbReference type="Pfam" id="PF00535"/>
    </source>
</evidence>
<evidence type="ECO:0000313" key="2">
    <source>
        <dbReference type="EMBL" id="GAK96250.1"/>
    </source>
</evidence>
<feature type="domain" description="Glycosyltransferase 2-like" evidence="1">
    <location>
        <begin position="5"/>
        <end position="145"/>
    </location>
</feature>
<evidence type="ECO:0000313" key="3">
    <source>
        <dbReference type="Proteomes" id="UP000029221"/>
    </source>
</evidence>
<accession>A0A090PZP3</accession>
<dbReference type="CDD" id="cd00761">
    <property type="entry name" value="Glyco_tranf_GTA_type"/>
    <property type="match status" value="1"/>
</dbReference>
<dbReference type="InterPro" id="IPR029044">
    <property type="entry name" value="Nucleotide-diphossugar_trans"/>
</dbReference>